<proteinExistence type="predicted"/>
<feature type="transmembrane region" description="Helical" evidence="1">
    <location>
        <begin position="231"/>
        <end position="249"/>
    </location>
</feature>
<keyword evidence="1" id="KW-0472">Membrane</keyword>
<accession>A0AAV5UZP4</accession>
<feature type="transmembrane region" description="Helical" evidence="1">
    <location>
        <begin position="162"/>
        <end position="186"/>
    </location>
</feature>
<feature type="transmembrane region" description="Helical" evidence="1">
    <location>
        <begin position="301"/>
        <end position="324"/>
    </location>
</feature>
<keyword evidence="1" id="KW-0812">Transmembrane</keyword>
<evidence type="ECO:0000313" key="2">
    <source>
        <dbReference type="EMBL" id="GMT11025.1"/>
    </source>
</evidence>
<evidence type="ECO:0000256" key="1">
    <source>
        <dbReference type="SAM" id="Phobius"/>
    </source>
</evidence>
<dbReference type="AlphaFoldDB" id="A0AAV5UZP4"/>
<dbReference type="EMBL" id="BTSY01000001">
    <property type="protein sequence ID" value="GMT11025.1"/>
    <property type="molecule type" value="Genomic_DNA"/>
</dbReference>
<protein>
    <recommendedName>
        <fullName evidence="4">G protein-coupled receptor</fullName>
    </recommendedName>
</protein>
<organism evidence="2 3">
    <name type="scientific">Pristionchus fissidentatus</name>
    <dbReference type="NCBI Taxonomy" id="1538716"/>
    <lineage>
        <taxon>Eukaryota</taxon>
        <taxon>Metazoa</taxon>
        <taxon>Ecdysozoa</taxon>
        <taxon>Nematoda</taxon>
        <taxon>Chromadorea</taxon>
        <taxon>Rhabditida</taxon>
        <taxon>Rhabditina</taxon>
        <taxon>Diplogasteromorpha</taxon>
        <taxon>Diplogasteroidea</taxon>
        <taxon>Neodiplogasteridae</taxon>
        <taxon>Pristionchus</taxon>
    </lineage>
</organism>
<name>A0AAV5UZP4_9BILA</name>
<keyword evidence="3" id="KW-1185">Reference proteome</keyword>
<comment type="caution">
    <text evidence="2">The sequence shown here is derived from an EMBL/GenBank/DDBJ whole genome shotgun (WGS) entry which is preliminary data.</text>
</comment>
<dbReference type="Proteomes" id="UP001432322">
    <property type="component" value="Unassembled WGS sequence"/>
</dbReference>
<gene>
    <name evidence="2" type="ORF">PFISCL1PPCAC_2322</name>
</gene>
<evidence type="ECO:0000313" key="3">
    <source>
        <dbReference type="Proteomes" id="UP001432322"/>
    </source>
</evidence>
<reference evidence="2" key="1">
    <citation type="submission" date="2023-10" db="EMBL/GenBank/DDBJ databases">
        <title>Genome assembly of Pristionchus species.</title>
        <authorList>
            <person name="Yoshida K."/>
            <person name="Sommer R.J."/>
        </authorList>
    </citation>
    <scope>NUCLEOTIDE SEQUENCE</scope>
    <source>
        <strain evidence="2">RS5133</strain>
    </source>
</reference>
<sequence length="343" mass="39368">MISSPLSWLVDVTGLAFSQLARFVVYSIGMAIDFHSLLSHELDEGYMKTPGNSTVDIFRFIERGSNVSLVSVSWLISLVYLIMLMRIQSTHTKLAMLQDITLDMSILYCLTKNRSALLNTFGDKFDGVVEWSRNTWKNASERVKKKWIDLVYTKPMNLIRNYMAMGVSVSKLVVIYTFLMPLLYFAHEYLPAKACGNTEYTFWKKPSFKFGVQLGASIVFCYDYITNDDVAGYYILITMTFFKFISTCCDSFSRVTLWTELIEMTMNASALGGFCYDEMYGNDSLKLRLVAGLTSIYSIRIFFDVILNLLIVHTLYTFFCITYYDQEPIVSKTEKIVKAKKDV</sequence>
<feature type="transmembrane region" description="Helical" evidence="1">
    <location>
        <begin position="67"/>
        <end position="87"/>
    </location>
</feature>
<keyword evidence="1" id="KW-1133">Transmembrane helix</keyword>
<evidence type="ECO:0008006" key="4">
    <source>
        <dbReference type="Google" id="ProtNLM"/>
    </source>
</evidence>